<sequence>MTRRDPFDEIEELLERMGREFEDLGGTLDTPGGPQFPGARDVDVDVIEDEDSITVLADLPGFEEDDIDVELREESLSIAAAREAEHEAEVADGDDAESDDAGDSNVRYHRHERRSRSVSRRVPLVEPVERDGATASYENGVLTVTLPKRSESGGGHSIDVS</sequence>
<dbReference type="Pfam" id="PF00011">
    <property type="entry name" value="HSP20"/>
    <property type="match status" value="1"/>
</dbReference>
<dbReference type="AlphaFoldDB" id="A0ABD5YDT5"/>
<evidence type="ECO:0000313" key="6">
    <source>
        <dbReference type="Proteomes" id="UP001596390"/>
    </source>
</evidence>
<feature type="compositionally biased region" description="Basic residues" evidence="3">
    <location>
        <begin position="107"/>
        <end position="119"/>
    </location>
</feature>
<dbReference type="InterPro" id="IPR008978">
    <property type="entry name" value="HSP20-like_chaperone"/>
</dbReference>
<dbReference type="PANTHER" id="PTHR11527">
    <property type="entry name" value="HEAT-SHOCK PROTEIN 20 FAMILY MEMBER"/>
    <property type="match status" value="1"/>
</dbReference>
<name>A0ABD5YDT5_9EURY</name>
<dbReference type="EMBL" id="JBHSZZ010000049">
    <property type="protein sequence ID" value="MFC7187551.1"/>
    <property type="molecule type" value="Genomic_DNA"/>
</dbReference>
<dbReference type="SUPFAM" id="SSF49764">
    <property type="entry name" value="HSP20-like chaperones"/>
    <property type="match status" value="1"/>
</dbReference>
<accession>A0ABD5YDT5</accession>
<gene>
    <name evidence="5" type="ORF">ACFQMK_11760</name>
</gene>
<comment type="caution">
    <text evidence="5">The sequence shown here is derived from an EMBL/GenBank/DDBJ whole genome shotgun (WGS) entry which is preliminary data.</text>
</comment>
<protein>
    <submittedName>
        <fullName evidence="5">Hsp20/alpha crystallin family protein</fullName>
    </submittedName>
</protein>
<feature type="compositionally biased region" description="Acidic residues" evidence="3">
    <location>
        <begin position="90"/>
        <end position="102"/>
    </location>
</feature>
<feature type="region of interest" description="Disordered" evidence="3">
    <location>
        <begin position="83"/>
        <end position="137"/>
    </location>
</feature>
<evidence type="ECO:0000256" key="3">
    <source>
        <dbReference type="SAM" id="MobiDB-lite"/>
    </source>
</evidence>
<evidence type="ECO:0000313" key="5">
    <source>
        <dbReference type="EMBL" id="MFC7187551.1"/>
    </source>
</evidence>
<dbReference type="RefSeq" id="WP_267664925.1">
    <property type="nucleotide sequence ID" value="NZ_JAODIX010000049.1"/>
</dbReference>
<dbReference type="PROSITE" id="PS01031">
    <property type="entry name" value="SHSP"/>
    <property type="match status" value="1"/>
</dbReference>
<organism evidence="5 6">
    <name type="scientific">Halorubrum yunnanense</name>
    <dbReference type="NCBI Taxonomy" id="1526162"/>
    <lineage>
        <taxon>Archaea</taxon>
        <taxon>Methanobacteriati</taxon>
        <taxon>Methanobacteriota</taxon>
        <taxon>Stenosarchaea group</taxon>
        <taxon>Halobacteria</taxon>
        <taxon>Halobacteriales</taxon>
        <taxon>Haloferacaceae</taxon>
        <taxon>Halorubrum</taxon>
    </lineage>
</organism>
<dbReference type="CDD" id="cd06464">
    <property type="entry name" value="ACD_sHsps-like"/>
    <property type="match status" value="1"/>
</dbReference>
<reference evidence="5 6" key="1">
    <citation type="journal article" date="2019" name="Int. J. Syst. Evol. Microbiol.">
        <title>The Global Catalogue of Microorganisms (GCM) 10K type strain sequencing project: providing services to taxonomists for standard genome sequencing and annotation.</title>
        <authorList>
            <consortium name="The Broad Institute Genomics Platform"/>
            <consortium name="The Broad Institute Genome Sequencing Center for Infectious Disease"/>
            <person name="Wu L."/>
            <person name="Ma J."/>
        </authorList>
    </citation>
    <scope>NUCLEOTIDE SEQUENCE [LARGE SCALE GENOMIC DNA]</scope>
    <source>
        <strain evidence="5 6">Q85</strain>
    </source>
</reference>
<dbReference type="Gene3D" id="2.60.40.790">
    <property type="match status" value="1"/>
</dbReference>
<dbReference type="Proteomes" id="UP001596390">
    <property type="component" value="Unassembled WGS sequence"/>
</dbReference>
<dbReference type="InterPro" id="IPR031107">
    <property type="entry name" value="Small_HSP"/>
</dbReference>
<proteinExistence type="inferred from homology"/>
<comment type="similarity">
    <text evidence="1 2">Belongs to the small heat shock protein (HSP20) family.</text>
</comment>
<evidence type="ECO:0000256" key="1">
    <source>
        <dbReference type="PROSITE-ProRule" id="PRU00285"/>
    </source>
</evidence>
<feature type="domain" description="SHSP" evidence="4">
    <location>
        <begin position="35"/>
        <end position="161"/>
    </location>
</feature>
<evidence type="ECO:0000259" key="4">
    <source>
        <dbReference type="PROSITE" id="PS01031"/>
    </source>
</evidence>
<evidence type="ECO:0000256" key="2">
    <source>
        <dbReference type="RuleBase" id="RU003616"/>
    </source>
</evidence>
<keyword evidence="6" id="KW-1185">Reference proteome</keyword>
<dbReference type="InterPro" id="IPR002068">
    <property type="entry name" value="A-crystallin/Hsp20_dom"/>
</dbReference>